<gene>
    <name evidence="1" type="ORF">NPIL_113781</name>
</gene>
<dbReference type="EMBL" id="BMAW01021119">
    <property type="protein sequence ID" value="GFT71518.1"/>
    <property type="molecule type" value="Genomic_DNA"/>
</dbReference>
<dbReference type="Proteomes" id="UP000887013">
    <property type="component" value="Unassembled WGS sequence"/>
</dbReference>
<accession>A0A8X6PJH5</accession>
<evidence type="ECO:0000313" key="2">
    <source>
        <dbReference type="Proteomes" id="UP000887013"/>
    </source>
</evidence>
<proteinExistence type="predicted"/>
<keyword evidence="2" id="KW-1185">Reference proteome</keyword>
<sequence>MADLSDYDAFFEACNYLYPSFNEITDEDSPGLHDHGYSQWNLPQPTHQISNPVSQWRACETLQAMQKKNPSYTTVGEIQNLIKVKPQESDFETDEQFSRTYFCNFKAQMT</sequence>
<evidence type="ECO:0000313" key="1">
    <source>
        <dbReference type="EMBL" id="GFT71518.1"/>
    </source>
</evidence>
<reference evidence="1" key="1">
    <citation type="submission" date="2020-08" db="EMBL/GenBank/DDBJ databases">
        <title>Multicomponent nature underlies the extraordinary mechanical properties of spider dragline silk.</title>
        <authorList>
            <person name="Kono N."/>
            <person name="Nakamura H."/>
            <person name="Mori M."/>
            <person name="Yoshida Y."/>
            <person name="Ohtoshi R."/>
            <person name="Malay A.D."/>
            <person name="Moran D.A.P."/>
            <person name="Tomita M."/>
            <person name="Numata K."/>
            <person name="Arakawa K."/>
        </authorList>
    </citation>
    <scope>NUCLEOTIDE SEQUENCE</scope>
</reference>
<organism evidence="1 2">
    <name type="scientific">Nephila pilipes</name>
    <name type="common">Giant wood spider</name>
    <name type="synonym">Nephila maculata</name>
    <dbReference type="NCBI Taxonomy" id="299642"/>
    <lineage>
        <taxon>Eukaryota</taxon>
        <taxon>Metazoa</taxon>
        <taxon>Ecdysozoa</taxon>
        <taxon>Arthropoda</taxon>
        <taxon>Chelicerata</taxon>
        <taxon>Arachnida</taxon>
        <taxon>Araneae</taxon>
        <taxon>Araneomorphae</taxon>
        <taxon>Entelegynae</taxon>
        <taxon>Araneoidea</taxon>
        <taxon>Nephilidae</taxon>
        <taxon>Nephila</taxon>
    </lineage>
</organism>
<protein>
    <submittedName>
        <fullName evidence="1">Uncharacterized protein</fullName>
    </submittedName>
</protein>
<name>A0A8X6PJH5_NEPPI</name>
<dbReference type="AlphaFoldDB" id="A0A8X6PJH5"/>
<comment type="caution">
    <text evidence="1">The sequence shown here is derived from an EMBL/GenBank/DDBJ whole genome shotgun (WGS) entry which is preliminary data.</text>
</comment>